<proteinExistence type="predicted"/>
<evidence type="ECO:0000313" key="3">
    <source>
        <dbReference type="Proteomes" id="UP001085076"/>
    </source>
</evidence>
<evidence type="ECO:0000313" key="2">
    <source>
        <dbReference type="EMBL" id="KAJ0963791.1"/>
    </source>
</evidence>
<dbReference type="EMBL" id="JAGGNH010000009">
    <property type="protein sequence ID" value="KAJ0963791.1"/>
    <property type="molecule type" value="Genomic_DNA"/>
</dbReference>
<keyword evidence="3" id="KW-1185">Reference proteome</keyword>
<dbReference type="AlphaFoldDB" id="A0A9D5BZT5"/>
<reference evidence="2" key="2">
    <citation type="journal article" date="2022" name="Hortic Res">
        <title>The genome of Dioscorea zingiberensis sheds light on the biosynthesis, origin and evolution of the medicinally important diosgenin saponins.</title>
        <authorList>
            <person name="Li Y."/>
            <person name="Tan C."/>
            <person name="Li Z."/>
            <person name="Guo J."/>
            <person name="Li S."/>
            <person name="Chen X."/>
            <person name="Wang C."/>
            <person name="Dai X."/>
            <person name="Yang H."/>
            <person name="Song W."/>
            <person name="Hou L."/>
            <person name="Xu J."/>
            <person name="Tong Z."/>
            <person name="Xu A."/>
            <person name="Yuan X."/>
            <person name="Wang W."/>
            <person name="Yang Q."/>
            <person name="Chen L."/>
            <person name="Sun Z."/>
            <person name="Wang K."/>
            <person name="Pan B."/>
            <person name="Chen J."/>
            <person name="Bao Y."/>
            <person name="Liu F."/>
            <person name="Qi X."/>
            <person name="Gang D.R."/>
            <person name="Wen J."/>
            <person name="Li J."/>
        </authorList>
    </citation>
    <scope>NUCLEOTIDE SEQUENCE</scope>
    <source>
        <strain evidence="2">Dzin_1.0</strain>
    </source>
</reference>
<protein>
    <submittedName>
        <fullName evidence="2">Uncharacterized protein</fullName>
    </submittedName>
</protein>
<organism evidence="2 3">
    <name type="scientific">Dioscorea zingiberensis</name>
    <dbReference type="NCBI Taxonomy" id="325984"/>
    <lineage>
        <taxon>Eukaryota</taxon>
        <taxon>Viridiplantae</taxon>
        <taxon>Streptophyta</taxon>
        <taxon>Embryophyta</taxon>
        <taxon>Tracheophyta</taxon>
        <taxon>Spermatophyta</taxon>
        <taxon>Magnoliopsida</taxon>
        <taxon>Liliopsida</taxon>
        <taxon>Dioscoreales</taxon>
        <taxon>Dioscoreaceae</taxon>
        <taxon>Dioscorea</taxon>
    </lineage>
</organism>
<comment type="caution">
    <text evidence="2">The sequence shown here is derived from an EMBL/GenBank/DDBJ whole genome shotgun (WGS) entry which is preliminary data.</text>
</comment>
<accession>A0A9D5BZT5</accession>
<feature type="region of interest" description="Disordered" evidence="1">
    <location>
        <begin position="48"/>
        <end position="67"/>
    </location>
</feature>
<reference evidence="2" key="1">
    <citation type="submission" date="2021-03" db="EMBL/GenBank/DDBJ databases">
        <authorList>
            <person name="Li Z."/>
            <person name="Yang C."/>
        </authorList>
    </citation>
    <scope>NUCLEOTIDE SEQUENCE</scope>
    <source>
        <strain evidence="2">Dzin_1.0</strain>
        <tissue evidence="2">Leaf</tissue>
    </source>
</reference>
<feature type="region of interest" description="Disordered" evidence="1">
    <location>
        <begin position="1"/>
        <end position="37"/>
    </location>
</feature>
<sequence length="67" mass="6796">MRWSLGVGDGGECEQGSEGEAYHTKAPSAGGEAMGGEKKAVEMGRDAGEGFYSEGEGEEGDGGIIVK</sequence>
<evidence type="ECO:0000256" key="1">
    <source>
        <dbReference type="SAM" id="MobiDB-lite"/>
    </source>
</evidence>
<gene>
    <name evidence="2" type="ORF">J5N97_028913</name>
</gene>
<name>A0A9D5BZT5_9LILI</name>
<dbReference type="Proteomes" id="UP001085076">
    <property type="component" value="Miscellaneous, Linkage group lg09"/>
</dbReference>